<dbReference type="SUPFAM" id="SSF56935">
    <property type="entry name" value="Porins"/>
    <property type="match status" value="1"/>
</dbReference>
<sequence length="695" mass="78989">MRKVILSSLFLIPLLGYSQTEIPDSIEGKELNEVVVEASNQRTSSTSSTYIPMSRQKNTASDAISLLSQMAIPQLNVDPASQNVKTVSGQAVSIFIDYVAASAQDLSGMRTTDVKKVEYLIYPTDPRFRGAQYVINFVMQKYEWGGYTKLSADKWFGVNRSEASVYSKFSYKRMTFDLYADEIYLTNRHTGTQSTETFRFPDLYGKGPQTVERVSIPAALRYRNNSNDITFRALYNTDKTQISNTLSLAFTSIPRNDATTSLTYANDFLPGSTAKSVASSNNFSLNYNFEIYRSFGEKLGMNIESRYNYDHNTSNSDYTDNDFRIINDAKEDMHYVSATPCLVWNPNNHNSLMPYMHAEYSTTKINYFGNSPSHQDYDIWGYMAGVKYTYQQSQWSAGGLVGWVYADVDLSGTRIKDNYPQGNVFGTYSPNDKNQVEITYAFGKQVPDTYQKSPNMLQQDELMWYAGTPGLDNYWNHRADATYTWLPNNKWQLSLNGAYFIADNRVTSIYTPTAPNGTMLRQYLNDGNFSWTTVTANATAKFLGGKLIARVSPMYTHYSTTGEYAQKMDGLQCTAQLTWYFGNFYLFGWYTTPRKDLSQTSGIKDRTPSRYQLQIGYGKGAWRASATAYNFLRSSWESSRETLTSQYYQFDRRTYGTAQHMRFQFSVTYTFGYGKKIQRGNEVSGSGTGQSAILK</sequence>
<gene>
    <name evidence="1" type="ORF">E7746_09185</name>
</gene>
<evidence type="ECO:0000313" key="1">
    <source>
        <dbReference type="EMBL" id="QCD36041.1"/>
    </source>
</evidence>
<dbReference type="AlphaFoldDB" id="A0A4P7VP21"/>
<protein>
    <recommendedName>
        <fullName evidence="3">Outer membrane protein beta-barrel domain-containing protein</fullName>
    </recommendedName>
</protein>
<dbReference type="KEGG" id="mgod:E7746_09185"/>
<dbReference type="Proteomes" id="UP000297031">
    <property type="component" value="Chromosome"/>
</dbReference>
<dbReference type="OrthoDB" id="1096970at2"/>
<dbReference type="RefSeq" id="WP_136410604.1">
    <property type="nucleotide sequence ID" value="NZ_CP039393.1"/>
</dbReference>
<proteinExistence type="predicted"/>
<accession>A0A4P7VP21</accession>
<keyword evidence="2" id="KW-1185">Reference proteome</keyword>
<organism evidence="1 2">
    <name type="scientific">Muribaculum gordoncarteri</name>
    <dbReference type="NCBI Taxonomy" id="2530390"/>
    <lineage>
        <taxon>Bacteria</taxon>
        <taxon>Pseudomonadati</taxon>
        <taxon>Bacteroidota</taxon>
        <taxon>Bacteroidia</taxon>
        <taxon>Bacteroidales</taxon>
        <taxon>Muribaculaceae</taxon>
        <taxon>Muribaculum</taxon>
    </lineage>
</organism>
<evidence type="ECO:0000313" key="2">
    <source>
        <dbReference type="Proteomes" id="UP000297031"/>
    </source>
</evidence>
<evidence type="ECO:0008006" key="3">
    <source>
        <dbReference type="Google" id="ProtNLM"/>
    </source>
</evidence>
<name>A0A4P7VP21_9BACT</name>
<reference evidence="1 2" key="1">
    <citation type="submission" date="2019-02" db="EMBL/GenBank/DDBJ databases">
        <title>Isolation and identification of novel species under the genus Muribaculum.</title>
        <authorList>
            <person name="Miyake S."/>
            <person name="Ding Y."/>
            <person name="Low A."/>
            <person name="Soh M."/>
            <person name="Seedorf H."/>
        </authorList>
    </citation>
    <scope>NUCLEOTIDE SEQUENCE [LARGE SCALE GENOMIC DNA]</scope>
    <source>
        <strain evidence="1 2">TLL-A4</strain>
    </source>
</reference>
<dbReference type="EMBL" id="CP039393">
    <property type="protein sequence ID" value="QCD36041.1"/>
    <property type="molecule type" value="Genomic_DNA"/>
</dbReference>